<dbReference type="EMBL" id="CM046122">
    <property type="protein sequence ID" value="KAI8423441.1"/>
    <property type="molecule type" value="Genomic_DNA"/>
</dbReference>
<name>A0ACC0JH09_CHOFU</name>
<comment type="caution">
    <text evidence="1">The sequence shown here is derived from an EMBL/GenBank/DDBJ whole genome shotgun (WGS) entry which is preliminary data.</text>
</comment>
<sequence length="296" mass="34342">MLKNYLSKFEDPRAPLLGPNIKCLKFVGLLLPESMKWRIIYIILHAFQSLFVITQYIDVWYIKSDKSLLYNNLKTTMLGTVNMAKALSFLAWSKYWKDILDYVTKADLEQRLSNDKVNHRIISHTTSYCRKVTYINWSLEILTCLFVIVSPILKYILSPMYRENIRNGDEDYLAVVNSWVPWDKRTLAGYIFASAYQIFAALMAVAWLSGYDATAIVIMVFFKGEMKLLRQDSSKIFGSEGEPVGVEEAKRRLKSCWWLEAVHRKDLILLMMQYKKTVVFSAGPFVELVMPTFISS</sequence>
<evidence type="ECO:0000313" key="2">
    <source>
        <dbReference type="Proteomes" id="UP001064048"/>
    </source>
</evidence>
<gene>
    <name evidence="1" type="ORF">MSG28_012573</name>
</gene>
<protein>
    <submittedName>
        <fullName evidence="1">Uncharacterized protein</fullName>
    </submittedName>
</protein>
<keyword evidence="2" id="KW-1185">Reference proteome</keyword>
<dbReference type="Proteomes" id="UP001064048">
    <property type="component" value="Chromosome 22"/>
</dbReference>
<accession>A0ACC0JH09</accession>
<organism evidence="1 2">
    <name type="scientific">Choristoneura fumiferana</name>
    <name type="common">Spruce budworm moth</name>
    <name type="synonym">Archips fumiferana</name>
    <dbReference type="NCBI Taxonomy" id="7141"/>
    <lineage>
        <taxon>Eukaryota</taxon>
        <taxon>Metazoa</taxon>
        <taxon>Ecdysozoa</taxon>
        <taxon>Arthropoda</taxon>
        <taxon>Hexapoda</taxon>
        <taxon>Insecta</taxon>
        <taxon>Pterygota</taxon>
        <taxon>Neoptera</taxon>
        <taxon>Endopterygota</taxon>
        <taxon>Lepidoptera</taxon>
        <taxon>Glossata</taxon>
        <taxon>Ditrysia</taxon>
        <taxon>Tortricoidea</taxon>
        <taxon>Tortricidae</taxon>
        <taxon>Tortricinae</taxon>
        <taxon>Choristoneura</taxon>
    </lineage>
</organism>
<proteinExistence type="predicted"/>
<evidence type="ECO:0000313" key="1">
    <source>
        <dbReference type="EMBL" id="KAI8423441.1"/>
    </source>
</evidence>
<reference evidence="1 2" key="1">
    <citation type="journal article" date="2022" name="Genome Biol. Evol.">
        <title>The Spruce Budworm Genome: Reconstructing the Evolutionary History of Antifreeze Proteins.</title>
        <authorList>
            <person name="Beliveau C."/>
            <person name="Gagne P."/>
            <person name="Picq S."/>
            <person name="Vernygora O."/>
            <person name="Keeling C.I."/>
            <person name="Pinkney K."/>
            <person name="Doucet D."/>
            <person name="Wen F."/>
            <person name="Johnston J.S."/>
            <person name="Maaroufi H."/>
            <person name="Boyle B."/>
            <person name="Laroche J."/>
            <person name="Dewar K."/>
            <person name="Juretic N."/>
            <person name="Blackburn G."/>
            <person name="Nisole A."/>
            <person name="Brunet B."/>
            <person name="Brandao M."/>
            <person name="Lumley L."/>
            <person name="Duan J."/>
            <person name="Quan G."/>
            <person name="Lucarotti C.J."/>
            <person name="Roe A.D."/>
            <person name="Sperling F.A.H."/>
            <person name="Levesque R.C."/>
            <person name="Cusson M."/>
        </authorList>
    </citation>
    <scope>NUCLEOTIDE SEQUENCE [LARGE SCALE GENOMIC DNA]</scope>
    <source>
        <strain evidence="1">Glfc:IPQL:Cfum</strain>
    </source>
</reference>